<dbReference type="AlphaFoldDB" id="W1NVL8"/>
<name>W1NVL8_AMBTC</name>
<organism evidence="2 3">
    <name type="scientific">Amborella trichopoda</name>
    <dbReference type="NCBI Taxonomy" id="13333"/>
    <lineage>
        <taxon>Eukaryota</taxon>
        <taxon>Viridiplantae</taxon>
        <taxon>Streptophyta</taxon>
        <taxon>Embryophyta</taxon>
        <taxon>Tracheophyta</taxon>
        <taxon>Spermatophyta</taxon>
        <taxon>Magnoliopsida</taxon>
        <taxon>Amborellales</taxon>
        <taxon>Amborellaceae</taxon>
        <taxon>Amborella</taxon>
    </lineage>
</organism>
<feature type="compositionally biased region" description="Basic and acidic residues" evidence="1">
    <location>
        <begin position="146"/>
        <end position="173"/>
    </location>
</feature>
<feature type="region of interest" description="Disordered" evidence="1">
    <location>
        <begin position="139"/>
        <end position="190"/>
    </location>
</feature>
<dbReference type="EMBL" id="KI395019">
    <property type="protein sequence ID" value="ERM99383.1"/>
    <property type="molecule type" value="Genomic_DNA"/>
</dbReference>
<evidence type="ECO:0000313" key="3">
    <source>
        <dbReference type="Proteomes" id="UP000017836"/>
    </source>
</evidence>
<keyword evidence="3" id="KW-1185">Reference proteome</keyword>
<reference evidence="3" key="1">
    <citation type="journal article" date="2013" name="Science">
        <title>The Amborella genome and the evolution of flowering plants.</title>
        <authorList>
            <consortium name="Amborella Genome Project"/>
        </authorList>
    </citation>
    <scope>NUCLEOTIDE SEQUENCE [LARGE SCALE GENOMIC DNA]</scope>
</reference>
<evidence type="ECO:0000313" key="2">
    <source>
        <dbReference type="EMBL" id="ERM99383.1"/>
    </source>
</evidence>
<evidence type="ECO:0000256" key="1">
    <source>
        <dbReference type="SAM" id="MobiDB-lite"/>
    </source>
</evidence>
<gene>
    <name evidence="2" type="ORF">AMTR_s00131p00020190</name>
</gene>
<dbReference type="Proteomes" id="UP000017836">
    <property type="component" value="Unassembled WGS sequence"/>
</dbReference>
<sequence>MDGDKRPTSLAYLPKGIHMLEMDGNMQGSQPQLMFDKCLQVSAPPGLRENDTLRGGFGPIESFTYTIRRGEREDNGTIGEGAADKLWFRPMFLALFFNSSKIRGWRADSSEGQSRLLRPDCRMRKREWWRGVTERRRRAGGLQMKGEQRKEVEQEGDENQKMKGVKGSEDRSMGRALETPAAKDNEERAR</sequence>
<accession>W1NVL8</accession>
<proteinExistence type="predicted"/>
<feature type="compositionally biased region" description="Basic and acidic residues" evidence="1">
    <location>
        <begin position="181"/>
        <end position="190"/>
    </location>
</feature>
<dbReference type="HOGENOM" id="CLU_1429843_0_0_1"/>
<dbReference type="Gramene" id="ERM99383">
    <property type="protein sequence ID" value="ERM99383"/>
    <property type="gene ID" value="AMTR_s00131p00020190"/>
</dbReference>
<protein>
    <submittedName>
        <fullName evidence="2">Uncharacterized protein</fullName>
    </submittedName>
</protein>